<name>A0ABZ0SIA9_9GAMM</name>
<sequence length="101" mass="11169">MTDPDAQALDVAAIQSQETLLEFPCQFPIKAMGLAEANIVELVLEILGRHTLDIAPEQVRQRLSSNGKWLSVTVLIEAESKAQLDAMYQDLTSHDAIVYVM</sequence>
<organism evidence="3 4">
    <name type="scientific">Thiorhodovibrio winogradskyi</name>
    <dbReference type="NCBI Taxonomy" id="77007"/>
    <lineage>
        <taxon>Bacteria</taxon>
        <taxon>Pseudomonadati</taxon>
        <taxon>Pseudomonadota</taxon>
        <taxon>Gammaproteobacteria</taxon>
        <taxon>Chromatiales</taxon>
        <taxon>Chromatiaceae</taxon>
        <taxon>Thiorhodovibrio</taxon>
    </lineage>
</organism>
<dbReference type="Gene3D" id="3.30.70.260">
    <property type="match status" value="1"/>
</dbReference>
<dbReference type="PANTHER" id="PTHR38036">
    <property type="entry name" value="UPF0250 PROTEIN YBED"/>
    <property type="match status" value="1"/>
</dbReference>
<dbReference type="InterPro" id="IPR007454">
    <property type="entry name" value="UPF0250_YbeD-like"/>
</dbReference>
<dbReference type="SUPFAM" id="SSF117991">
    <property type="entry name" value="YbeD/HP0495-like"/>
    <property type="match status" value="1"/>
</dbReference>
<protein>
    <recommendedName>
        <fullName evidence="2">UPF0250 protein Thiowin_05074</fullName>
    </recommendedName>
</protein>
<keyword evidence="4" id="KW-1185">Reference proteome</keyword>
<gene>
    <name evidence="3" type="ORF">Thiowin_05074</name>
</gene>
<dbReference type="Pfam" id="PF04359">
    <property type="entry name" value="DUF493"/>
    <property type="match status" value="1"/>
</dbReference>
<reference evidence="3 4" key="1">
    <citation type="journal article" date="2023" name="Microorganisms">
        <title>Thiorhodovibrio frisius and Trv. litoralis spp. nov., Two Novel Members from a Clade of Fastidious Purple Sulfur Bacteria That Exhibit Unique Red-Shifted Light-Harvesting Capabilities.</title>
        <authorList>
            <person name="Methner A."/>
            <person name="Kuzyk S.B."/>
            <person name="Petersen J."/>
            <person name="Bauer S."/>
            <person name="Brinkmann H."/>
            <person name="Sichau K."/>
            <person name="Wanner G."/>
            <person name="Wolf J."/>
            <person name="Neumann-Schaal M."/>
            <person name="Henke P."/>
            <person name="Tank M."/>
            <person name="Sproer C."/>
            <person name="Bunk B."/>
            <person name="Overmann J."/>
        </authorList>
    </citation>
    <scope>NUCLEOTIDE SEQUENCE [LARGE SCALE GENOMIC DNA]</scope>
    <source>
        <strain evidence="3 4">DSM 6702</strain>
    </source>
</reference>
<comment type="similarity">
    <text evidence="1 2">Belongs to the UPF0250 family.</text>
</comment>
<evidence type="ECO:0000313" key="3">
    <source>
        <dbReference type="EMBL" id="WPL19919.1"/>
    </source>
</evidence>
<dbReference type="EMBL" id="CP121472">
    <property type="protein sequence ID" value="WPL19919.1"/>
    <property type="molecule type" value="Genomic_DNA"/>
</dbReference>
<accession>A0ABZ0SIA9</accession>
<dbReference type="Proteomes" id="UP001432180">
    <property type="component" value="Chromosome"/>
</dbReference>
<proteinExistence type="inferred from homology"/>
<dbReference type="HAMAP" id="MF_00659">
    <property type="entry name" value="UPF0250"/>
    <property type="match status" value="1"/>
</dbReference>
<evidence type="ECO:0000256" key="1">
    <source>
        <dbReference type="ARBA" id="ARBA00008460"/>
    </source>
</evidence>
<dbReference type="RefSeq" id="WP_328985677.1">
    <property type="nucleotide sequence ID" value="NZ_CP121472.1"/>
</dbReference>
<evidence type="ECO:0000313" key="4">
    <source>
        <dbReference type="Proteomes" id="UP001432180"/>
    </source>
</evidence>
<dbReference type="PANTHER" id="PTHR38036:SF1">
    <property type="entry name" value="UPF0250 PROTEIN YBED"/>
    <property type="match status" value="1"/>
</dbReference>
<evidence type="ECO:0000256" key="2">
    <source>
        <dbReference type="HAMAP-Rule" id="MF_00659"/>
    </source>
</evidence>
<dbReference type="InterPro" id="IPR027471">
    <property type="entry name" value="YbeD-like_sf"/>
</dbReference>